<name>A0A7S3NHG2_9SPIT</name>
<sequence>MFSHIPKENEFDGESRNAYNAYRLDSIIRHHNEKHLHSPVFDSIQARGGISNRNRTVDKDHKPLFDLNDFDDADIDISKGDFSLDNGDDKNISRIEDTNSRDETRSLHNLHRDLSFSLDPLKKSKITNSTANQSKMSSNFLAVSREKNQKRQYFDWNNKPMLLINQNEIEPRKHIESHNELPLSTFSPDVKSGKKGERRGSDLRNLLSLDINEQIRGSINKEINELSRRIIGYLDYNSKSQGEFTPFQDTNEQLKTPMQRRQELNNVKVLMKHREELKQKSNSKK</sequence>
<evidence type="ECO:0000313" key="1">
    <source>
        <dbReference type="EMBL" id="CAE0358205.1"/>
    </source>
</evidence>
<protein>
    <submittedName>
        <fullName evidence="1">Uncharacterized protein</fullName>
    </submittedName>
</protein>
<dbReference type="AlphaFoldDB" id="A0A7S3NHG2"/>
<reference evidence="1" key="1">
    <citation type="submission" date="2021-01" db="EMBL/GenBank/DDBJ databases">
        <authorList>
            <person name="Corre E."/>
            <person name="Pelletier E."/>
            <person name="Niang G."/>
            <person name="Scheremetjew M."/>
            <person name="Finn R."/>
            <person name="Kale V."/>
            <person name="Holt S."/>
            <person name="Cochrane G."/>
            <person name="Meng A."/>
            <person name="Brown T."/>
            <person name="Cohen L."/>
        </authorList>
    </citation>
    <scope>NUCLEOTIDE SEQUENCE</scope>
    <source>
        <strain evidence="1">FSP1.4</strain>
    </source>
</reference>
<proteinExistence type="predicted"/>
<gene>
    <name evidence="1" type="ORF">EHAR0213_LOCUS17127</name>
</gene>
<accession>A0A7S3NHG2</accession>
<organism evidence="1">
    <name type="scientific">Euplotes harpa</name>
    <dbReference type="NCBI Taxonomy" id="151035"/>
    <lineage>
        <taxon>Eukaryota</taxon>
        <taxon>Sar</taxon>
        <taxon>Alveolata</taxon>
        <taxon>Ciliophora</taxon>
        <taxon>Intramacronucleata</taxon>
        <taxon>Spirotrichea</taxon>
        <taxon>Hypotrichia</taxon>
        <taxon>Euplotida</taxon>
        <taxon>Euplotidae</taxon>
        <taxon>Euplotes</taxon>
    </lineage>
</organism>
<dbReference type="EMBL" id="HBII01040938">
    <property type="protein sequence ID" value="CAE0358205.1"/>
    <property type="molecule type" value="Transcribed_RNA"/>
</dbReference>